<comment type="caution">
    <text evidence="4">The sequence shown here is derived from an EMBL/GenBank/DDBJ whole genome shotgun (WGS) entry which is preliminary data.</text>
</comment>
<name>A0AAN8G5S5_TRICO</name>
<proteinExistence type="inferred from homology"/>
<feature type="region of interest" description="Disordered" evidence="3">
    <location>
        <begin position="134"/>
        <end position="175"/>
    </location>
</feature>
<reference evidence="4 5" key="1">
    <citation type="submission" date="2019-10" db="EMBL/GenBank/DDBJ databases">
        <title>Assembly and Annotation for the nematode Trichostrongylus colubriformis.</title>
        <authorList>
            <person name="Martin J."/>
        </authorList>
    </citation>
    <scope>NUCLEOTIDE SEQUENCE [LARGE SCALE GENOMIC DNA]</scope>
    <source>
        <strain evidence="4">G859</strain>
        <tissue evidence="4">Whole worm</tissue>
    </source>
</reference>
<dbReference type="GO" id="GO:0030687">
    <property type="term" value="C:preribosome, large subunit precursor"/>
    <property type="evidence" value="ECO:0007669"/>
    <property type="project" value="TreeGrafter"/>
</dbReference>
<evidence type="ECO:0000313" key="5">
    <source>
        <dbReference type="Proteomes" id="UP001331761"/>
    </source>
</evidence>
<dbReference type="EMBL" id="WIXE01006230">
    <property type="protein sequence ID" value="KAK5981478.1"/>
    <property type="molecule type" value="Genomic_DNA"/>
</dbReference>
<comment type="similarity">
    <text evidence="1">Belongs to the RRP15 family.</text>
</comment>
<feature type="compositionally biased region" description="Basic residues" evidence="3">
    <location>
        <begin position="52"/>
        <end position="66"/>
    </location>
</feature>
<organism evidence="4 5">
    <name type="scientific">Trichostrongylus colubriformis</name>
    <name type="common">Black scour worm</name>
    <dbReference type="NCBI Taxonomy" id="6319"/>
    <lineage>
        <taxon>Eukaryota</taxon>
        <taxon>Metazoa</taxon>
        <taxon>Ecdysozoa</taxon>
        <taxon>Nematoda</taxon>
        <taxon>Chromadorea</taxon>
        <taxon>Rhabditida</taxon>
        <taxon>Rhabditina</taxon>
        <taxon>Rhabditomorpha</taxon>
        <taxon>Strongyloidea</taxon>
        <taxon>Trichostrongylidae</taxon>
        <taxon>Trichostrongylus</taxon>
    </lineage>
</organism>
<feature type="region of interest" description="Disordered" evidence="3">
    <location>
        <begin position="1"/>
        <end position="76"/>
    </location>
</feature>
<gene>
    <name evidence="4" type="ORF">GCK32_007516</name>
</gene>
<dbReference type="Proteomes" id="UP001331761">
    <property type="component" value="Unassembled WGS sequence"/>
</dbReference>
<feature type="compositionally biased region" description="Acidic residues" evidence="3">
    <location>
        <begin position="10"/>
        <end position="28"/>
    </location>
</feature>
<sequence>MQVGKGDVLEVYEDSDGEDNEHEDSENDETPRRNFKSVLTDTVALHSEPSQRSKKGLALKKKKKLTKSQLSEKRKLTQERKLLGLVRPDVTTNREKERLLKKIATKGVVQLFNAVAERQRVLAEELSKKMTAKERRETEKRLAGTAFHVFPENGTKETKKEEEEDDSLKHEELSE</sequence>
<dbReference type="AlphaFoldDB" id="A0AAN8G5S5"/>
<dbReference type="PANTHER" id="PTHR13245">
    <property type="entry name" value="RRP15-LIKE PROTEIN"/>
    <property type="match status" value="1"/>
</dbReference>
<evidence type="ECO:0000313" key="4">
    <source>
        <dbReference type="EMBL" id="KAK5981478.1"/>
    </source>
</evidence>
<dbReference type="GO" id="GO:0000460">
    <property type="term" value="P:maturation of 5.8S rRNA"/>
    <property type="evidence" value="ECO:0007669"/>
    <property type="project" value="TreeGrafter"/>
</dbReference>
<evidence type="ECO:0000256" key="2">
    <source>
        <dbReference type="ARBA" id="ARBA00017475"/>
    </source>
</evidence>
<evidence type="ECO:0000256" key="3">
    <source>
        <dbReference type="SAM" id="MobiDB-lite"/>
    </source>
</evidence>
<evidence type="ECO:0000256" key="1">
    <source>
        <dbReference type="ARBA" id="ARBA00007462"/>
    </source>
</evidence>
<keyword evidence="5" id="KW-1185">Reference proteome</keyword>
<dbReference type="Pfam" id="PF07890">
    <property type="entry name" value="Rrp15p"/>
    <property type="match status" value="1"/>
</dbReference>
<accession>A0AAN8G5S5</accession>
<dbReference type="PANTHER" id="PTHR13245:SF14">
    <property type="entry name" value="RRP15-LIKE PROTEIN"/>
    <property type="match status" value="1"/>
</dbReference>
<dbReference type="InterPro" id="IPR012459">
    <property type="entry name" value="Rrp15"/>
</dbReference>
<feature type="compositionally biased region" description="Basic and acidic residues" evidence="3">
    <location>
        <begin position="154"/>
        <end position="175"/>
    </location>
</feature>
<protein>
    <recommendedName>
        <fullName evidence="2">RRP15-like protein</fullName>
    </recommendedName>
</protein>
<dbReference type="GO" id="GO:0000470">
    <property type="term" value="P:maturation of LSU-rRNA"/>
    <property type="evidence" value="ECO:0007669"/>
    <property type="project" value="TreeGrafter"/>
</dbReference>